<evidence type="ECO:0000256" key="2">
    <source>
        <dbReference type="ARBA" id="ARBA00022840"/>
    </source>
</evidence>
<name>A0A7R9VKR1_9CHLO</name>
<dbReference type="SUPFAM" id="SSF56112">
    <property type="entry name" value="Protein kinase-like (PK-like)"/>
    <property type="match status" value="1"/>
</dbReference>
<keyword evidence="1 3" id="KW-0547">Nucleotide-binding</keyword>
<evidence type="ECO:0000256" key="3">
    <source>
        <dbReference type="PROSITE-ProRule" id="PRU10141"/>
    </source>
</evidence>
<dbReference type="Gene3D" id="3.30.200.20">
    <property type="entry name" value="Phosphorylase Kinase, domain 1"/>
    <property type="match status" value="1"/>
</dbReference>
<dbReference type="PANTHER" id="PTHR24055">
    <property type="entry name" value="MITOGEN-ACTIVATED PROTEIN KINASE"/>
    <property type="match status" value="1"/>
</dbReference>
<keyword evidence="2 3" id="KW-0067">ATP-binding</keyword>
<dbReference type="InterPro" id="IPR017441">
    <property type="entry name" value="Protein_kinase_ATP_BS"/>
</dbReference>
<dbReference type="PROSITE" id="PS00107">
    <property type="entry name" value="PROTEIN_KINASE_ATP"/>
    <property type="match status" value="1"/>
</dbReference>
<dbReference type="GO" id="GO:0005524">
    <property type="term" value="F:ATP binding"/>
    <property type="evidence" value="ECO:0007669"/>
    <property type="project" value="UniProtKB-UniRule"/>
</dbReference>
<organism evidence="5">
    <name type="scientific">Chlamydomonas euryale</name>
    <dbReference type="NCBI Taxonomy" id="1486919"/>
    <lineage>
        <taxon>Eukaryota</taxon>
        <taxon>Viridiplantae</taxon>
        <taxon>Chlorophyta</taxon>
        <taxon>core chlorophytes</taxon>
        <taxon>Chlorophyceae</taxon>
        <taxon>CS clade</taxon>
        <taxon>Chlamydomonadales</taxon>
        <taxon>Chlamydomonadaceae</taxon>
        <taxon>Chlamydomonas</taxon>
    </lineage>
</organism>
<dbReference type="Pfam" id="PF00069">
    <property type="entry name" value="Pkinase"/>
    <property type="match status" value="1"/>
</dbReference>
<dbReference type="InterPro" id="IPR020635">
    <property type="entry name" value="Tyr_kinase_cat_dom"/>
</dbReference>
<sequence length="496" mass="52190">MTSTEQPPPLPAQQQPRFETISKLGSGAYGVVFKARDTEADKLVALKQLKKIPTCREELRRLLQEAVILRAVRHPSIVNLHHAYQSPSGRVYLVFEHVDRTIARDLLFRPHGLPTAQVRVIMWQLLQAVKFLHASGILHRDLRPENVLITKSGVVKICDFGLARFMVQDDNTADSCPYAIARWYRAPEVLVESVAPAAASSGGTGYGPGVDVWALGCLMAALSMGQALLPGADCAHQLRLIHRAVGPLPPRQLATIAADARAAADFATPRGRADADDAAAPRLEALLGPDVPGDAVDVIRACLQPDPVQRPCCDELLRMPFFASVGSEDALPEGLQEQMAHATVRAFGRVSGECSPAAVMPGMPPRSEKGRPLSLLSRTLASGAQAGAGPGVDYGADDGAKDVGGRNAEVLPSSTPRAPQTCGGAAAAAAASVAGASRPVGGGHLVAPVSACGRRSALVSIACNLRNAAPSPGVYQPLLLQAVDEASLALGGRWRQ</sequence>
<proteinExistence type="predicted"/>
<evidence type="ECO:0000313" key="5">
    <source>
        <dbReference type="EMBL" id="CAD8297897.1"/>
    </source>
</evidence>
<evidence type="ECO:0000259" key="4">
    <source>
        <dbReference type="PROSITE" id="PS50011"/>
    </source>
</evidence>
<dbReference type="InterPro" id="IPR050117">
    <property type="entry name" value="MAPK"/>
</dbReference>
<dbReference type="SMART" id="SM00219">
    <property type="entry name" value="TyrKc"/>
    <property type="match status" value="1"/>
</dbReference>
<reference evidence="5" key="1">
    <citation type="submission" date="2021-01" db="EMBL/GenBank/DDBJ databases">
        <authorList>
            <person name="Corre E."/>
            <person name="Pelletier E."/>
            <person name="Niang G."/>
            <person name="Scheremetjew M."/>
            <person name="Finn R."/>
            <person name="Kale V."/>
            <person name="Holt S."/>
            <person name="Cochrane G."/>
            <person name="Meng A."/>
            <person name="Brown T."/>
            <person name="Cohen L."/>
        </authorList>
    </citation>
    <scope>NUCLEOTIDE SEQUENCE</scope>
    <source>
        <strain evidence="5">CCMP219</strain>
    </source>
</reference>
<dbReference type="GO" id="GO:0004713">
    <property type="term" value="F:protein tyrosine kinase activity"/>
    <property type="evidence" value="ECO:0007669"/>
    <property type="project" value="InterPro"/>
</dbReference>
<dbReference type="InterPro" id="IPR000719">
    <property type="entry name" value="Prot_kinase_dom"/>
</dbReference>
<accession>A0A7R9VKR1</accession>
<evidence type="ECO:0000256" key="1">
    <source>
        <dbReference type="ARBA" id="ARBA00022741"/>
    </source>
</evidence>
<dbReference type="AlphaFoldDB" id="A0A7R9VKR1"/>
<feature type="binding site" evidence="3">
    <location>
        <position position="47"/>
    </location>
    <ligand>
        <name>ATP</name>
        <dbReference type="ChEBI" id="CHEBI:30616"/>
    </ligand>
</feature>
<dbReference type="Gene3D" id="1.10.510.10">
    <property type="entry name" value="Transferase(Phosphotransferase) domain 1"/>
    <property type="match status" value="1"/>
</dbReference>
<dbReference type="PROSITE" id="PS50011">
    <property type="entry name" value="PROTEIN_KINASE_DOM"/>
    <property type="match status" value="1"/>
</dbReference>
<dbReference type="EMBL" id="HBEC01030845">
    <property type="protein sequence ID" value="CAD8297897.1"/>
    <property type="molecule type" value="Transcribed_RNA"/>
</dbReference>
<protein>
    <recommendedName>
        <fullName evidence="4">Protein kinase domain-containing protein</fullName>
    </recommendedName>
</protein>
<gene>
    <name evidence="5" type="ORF">CEUR00632_LOCUS14280</name>
</gene>
<dbReference type="InterPro" id="IPR008266">
    <property type="entry name" value="Tyr_kinase_AS"/>
</dbReference>
<dbReference type="PROSITE" id="PS00109">
    <property type="entry name" value="PROTEIN_KINASE_TYR"/>
    <property type="match status" value="1"/>
</dbReference>
<dbReference type="InterPro" id="IPR011009">
    <property type="entry name" value="Kinase-like_dom_sf"/>
</dbReference>
<feature type="domain" description="Protein kinase" evidence="4">
    <location>
        <begin position="18"/>
        <end position="322"/>
    </location>
</feature>